<evidence type="ECO:0000313" key="4">
    <source>
        <dbReference type="Proteomes" id="UP000001887"/>
    </source>
</evidence>
<dbReference type="AlphaFoldDB" id="D2R441"/>
<accession>D2R441</accession>
<protein>
    <recommendedName>
        <fullName evidence="2">Barstar (barnase inhibitor) domain-containing protein</fullName>
    </recommendedName>
</protein>
<dbReference type="SUPFAM" id="SSF52038">
    <property type="entry name" value="Barstar-related"/>
    <property type="match status" value="1"/>
</dbReference>
<dbReference type="STRING" id="530564.Psta_4242"/>
<organism evidence="3 4">
    <name type="scientific">Pirellula staleyi (strain ATCC 27377 / DSM 6068 / ICPB 4128)</name>
    <name type="common">Pirella staleyi</name>
    <dbReference type="NCBI Taxonomy" id="530564"/>
    <lineage>
        <taxon>Bacteria</taxon>
        <taxon>Pseudomonadati</taxon>
        <taxon>Planctomycetota</taxon>
        <taxon>Planctomycetia</taxon>
        <taxon>Pirellulales</taxon>
        <taxon>Pirellulaceae</taxon>
        <taxon>Pirellula</taxon>
    </lineage>
</organism>
<dbReference type="eggNOG" id="ENOG5032C9Z">
    <property type="taxonomic scope" value="Bacteria"/>
</dbReference>
<evidence type="ECO:0000259" key="2">
    <source>
        <dbReference type="Pfam" id="PF01337"/>
    </source>
</evidence>
<dbReference type="OrthoDB" id="291508at2"/>
<dbReference type="InterPro" id="IPR035905">
    <property type="entry name" value="Barstar-like_sf"/>
</dbReference>
<sequence>MFVYRDTADDSAESSSEASRDKFVARLPAGLRSKQKLLRALATKLQLPHYFGQNWDALEECLADFSWFPQKKIELVHADLPLYTGGDQLGIYLSVLASACERCERLTVIFPTSARQEVEETLAGER</sequence>
<proteinExistence type="inferred from homology"/>
<dbReference type="Pfam" id="PF01337">
    <property type="entry name" value="Barstar"/>
    <property type="match status" value="1"/>
</dbReference>
<evidence type="ECO:0000256" key="1">
    <source>
        <dbReference type="ARBA" id="ARBA00006845"/>
    </source>
</evidence>
<dbReference type="Proteomes" id="UP000001887">
    <property type="component" value="Chromosome"/>
</dbReference>
<dbReference type="Gene3D" id="3.30.370.10">
    <property type="entry name" value="Barstar-like"/>
    <property type="match status" value="1"/>
</dbReference>
<reference evidence="3 4" key="1">
    <citation type="journal article" date="2009" name="Stand. Genomic Sci.">
        <title>Complete genome sequence of Pirellula staleyi type strain (ATCC 27377).</title>
        <authorList>
            <person name="Clum A."/>
            <person name="Tindall B.J."/>
            <person name="Sikorski J."/>
            <person name="Ivanova N."/>
            <person name="Mavrommatis K."/>
            <person name="Lucas S."/>
            <person name="Glavina del Rio T."/>
            <person name="Nolan M."/>
            <person name="Chen F."/>
            <person name="Tice H."/>
            <person name="Pitluck S."/>
            <person name="Cheng J.F."/>
            <person name="Chertkov O."/>
            <person name="Brettin T."/>
            <person name="Han C."/>
            <person name="Detter J.C."/>
            <person name="Kuske C."/>
            <person name="Bruce D."/>
            <person name="Goodwin L."/>
            <person name="Ovchinikova G."/>
            <person name="Pati A."/>
            <person name="Mikhailova N."/>
            <person name="Chen A."/>
            <person name="Palaniappan K."/>
            <person name="Land M."/>
            <person name="Hauser L."/>
            <person name="Chang Y.J."/>
            <person name="Jeffries C.D."/>
            <person name="Chain P."/>
            <person name="Rohde M."/>
            <person name="Goker M."/>
            <person name="Bristow J."/>
            <person name="Eisen J.A."/>
            <person name="Markowitz V."/>
            <person name="Hugenholtz P."/>
            <person name="Kyrpides N.C."/>
            <person name="Klenk H.P."/>
            <person name="Lapidus A."/>
        </authorList>
    </citation>
    <scope>NUCLEOTIDE SEQUENCE [LARGE SCALE GENOMIC DNA]</scope>
    <source>
        <strain evidence="4">ATCC 27377 / DSM 6068 / ICPB 4128</strain>
    </source>
</reference>
<keyword evidence="4" id="KW-1185">Reference proteome</keyword>
<feature type="domain" description="Barstar (barnase inhibitor)" evidence="2">
    <location>
        <begin position="30"/>
        <end position="108"/>
    </location>
</feature>
<dbReference type="EMBL" id="CP001848">
    <property type="protein sequence ID" value="ADB18890.1"/>
    <property type="molecule type" value="Genomic_DNA"/>
</dbReference>
<name>D2R441_PIRSD</name>
<evidence type="ECO:0000313" key="3">
    <source>
        <dbReference type="EMBL" id="ADB18890.1"/>
    </source>
</evidence>
<dbReference type="KEGG" id="psl:Psta_4242"/>
<dbReference type="HOGENOM" id="CLU_153035_0_0_0"/>
<comment type="similarity">
    <text evidence="1">Belongs to the barstar family.</text>
</comment>
<gene>
    <name evidence="3" type="ordered locus">Psta_4242</name>
</gene>
<dbReference type="InterPro" id="IPR000468">
    <property type="entry name" value="Barstar"/>
</dbReference>